<keyword evidence="1" id="KW-0472">Membrane</keyword>
<dbReference type="InParanoid" id="A0A0C3HLK4"/>
<dbReference type="AlphaFoldDB" id="A0A0C3HLK4"/>
<reference evidence="3" key="2">
    <citation type="submission" date="2015-01" db="EMBL/GenBank/DDBJ databases">
        <title>Evolutionary Origins and Diversification of the Mycorrhizal Mutualists.</title>
        <authorList>
            <consortium name="DOE Joint Genome Institute"/>
            <consortium name="Mycorrhizal Genomics Consortium"/>
            <person name="Kohler A."/>
            <person name="Kuo A."/>
            <person name="Nagy L.G."/>
            <person name="Floudas D."/>
            <person name="Copeland A."/>
            <person name="Barry K.W."/>
            <person name="Cichocki N."/>
            <person name="Veneault-Fourrey C."/>
            <person name="LaButti K."/>
            <person name="Lindquist E.A."/>
            <person name="Lipzen A."/>
            <person name="Lundell T."/>
            <person name="Morin E."/>
            <person name="Murat C."/>
            <person name="Riley R."/>
            <person name="Ohm R."/>
            <person name="Sun H."/>
            <person name="Tunlid A."/>
            <person name="Henrissat B."/>
            <person name="Grigoriev I.V."/>
            <person name="Hibbett D.S."/>
            <person name="Martin F."/>
        </authorList>
    </citation>
    <scope>NUCLEOTIDE SEQUENCE [LARGE SCALE GENOMIC DNA]</scope>
    <source>
        <strain evidence="3">Zn</strain>
    </source>
</reference>
<feature type="transmembrane region" description="Helical" evidence="1">
    <location>
        <begin position="63"/>
        <end position="83"/>
    </location>
</feature>
<sequence>MMAMPAIAINNSTFTIPEGGTNHGNPNLLYTPTKWTDIVVFILGNCVAHAATVKVGSGFSAAFASYLMLGALLVPTVGILRGIEAIISLAKLSKSNLYTAAQASALCIVVRTNEWKPYSGDKTYAILATKQTQAGID</sequence>
<evidence type="ECO:0000313" key="3">
    <source>
        <dbReference type="Proteomes" id="UP000054321"/>
    </source>
</evidence>
<evidence type="ECO:0000256" key="1">
    <source>
        <dbReference type="SAM" id="Phobius"/>
    </source>
</evidence>
<accession>A0A0C3HLK4</accession>
<keyword evidence="3" id="KW-1185">Reference proteome</keyword>
<name>A0A0C3HLK4_OIDMZ</name>
<gene>
    <name evidence="2" type="ORF">OIDMADRAFT_195808</name>
</gene>
<evidence type="ECO:0000313" key="2">
    <source>
        <dbReference type="EMBL" id="KIN03202.1"/>
    </source>
</evidence>
<organism evidence="2 3">
    <name type="scientific">Oidiodendron maius (strain Zn)</name>
    <dbReference type="NCBI Taxonomy" id="913774"/>
    <lineage>
        <taxon>Eukaryota</taxon>
        <taxon>Fungi</taxon>
        <taxon>Dikarya</taxon>
        <taxon>Ascomycota</taxon>
        <taxon>Pezizomycotina</taxon>
        <taxon>Leotiomycetes</taxon>
        <taxon>Leotiomycetes incertae sedis</taxon>
        <taxon>Myxotrichaceae</taxon>
        <taxon>Oidiodendron</taxon>
    </lineage>
</organism>
<keyword evidence="1" id="KW-0812">Transmembrane</keyword>
<proteinExistence type="predicted"/>
<dbReference type="HOGENOM" id="CLU_1865700_0_0_1"/>
<reference evidence="2 3" key="1">
    <citation type="submission" date="2014-04" db="EMBL/GenBank/DDBJ databases">
        <authorList>
            <consortium name="DOE Joint Genome Institute"/>
            <person name="Kuo A."/>
            <person name="Martino E."/>
            <person name="Perotto S."/>
            <person name="Kohler A."/>
            <person name="Nagy L.G."/>
            <person name="Floudas D."/>
            <person name="Copeland A."/>
            <person name="Barry K.W."/>
            <person name="Cichocki N."/>
            <person name="Veneault-Fourrey C."/>
            <person name="LaButti K."/>
            <person name="Lindquist E.A."/>
            <person name="Lipzen A."/>
            <person name="Lundell T."/>
            <person name="Morin E."/>
            <person name="Murat C."/>
            <person name="Sun H."/>
            <person name="Tunlid A."/>
            <person name="Henrissat B."/>
            <person name="Grigoriev I.V."/>
            <person name="Hibbett D.S."/>
            <person name="Martin F."/>
            <person name="Nordberg H.P."/>
            <person name="Cantor M.N."/>
            <person name="Hua S.X."/>
        </authorList>
    </citation>
    <scope>NUCLEOTIDE SEQUENCE [LARGE SCALE GENOMIC DNA]</scope>
    <source>
        <strain evidence="2 3">Zn</strain>
    </source>
</reference>
<protein>
    <submittedName>
        <fullName evidence="2">Uncharacterized protein</fullName>
    </submittedName>
</protein>
<dbReference type="OrthoDB" id="5406607at2759"/>
<dbReference type="Proteomes" id="UP000054321">
    <property type="component" value="Unassembled WGS sequence"/>
</dbReference>
<dbReference type="EMBL" id="KN832874">
    <property type="protein sequence ID" value="KIN03202.1"/>
    <property type="molecule type" value="Genomic_DNA"/>
</dbReference>
<keyword evidence="1" id="KW-1133">Transmembrane helix</keyword>